<organism evidence="4 5">
    <name type="scientific">Chaetoceros tenuissimus</name>
    <dbReference type="NCBI Taxonomy" id="426638"/>
    <lineage>
        <taxon>Eukaryota</taxon>
        <taxon>Sar</taxon>
        <taxon>Stramenopiles</taxon>
        <taxon>Ochrophyta</taxon>
        <taxon>Bacillariophyta</taxon>
        <taxon>Coscinodiscophyceae</taxon>
        <taxon>Chaetocerotophycidae</taxon>
        <taxon>Chaetocerotales</taxon>
        <taxon>Chaetocerotaceae</taxon>
        <taxon>Chaetoceros</taxon>
    </lineage>
</organism>
<name>A0AAD3CM30_9STRA</name>
<dbReference type="Proteomes" id="UP001054902">
    <property type="component" value="Unassembled WGS sequence"/>
</dbReference>
<gene>
    <name evidence="4" type="ORF">CTEN210_03724</name>
</gene>
<evidence type="ECO:0000313" key="4">
    <source>
        <dbReference type="EMBL" id="GFH47249.1"/>
    </source>
</evidence>
<keyword evidence="1" id="KW-0132">Cell division</keyword>
<sequence length="592" mass="66598">MPELWKDRLEKARGAQKYFSSLPEQSENKSDTLHSVYELSKHFQDVTNLLESYRRELESLYSETEGELDQSEFPRNVKAIIADSRRALRFLQSLLSIDCARANIQLTAVREYRLHISLAIVIADRRIDGKCQLWASQILTNLGTANPITAEIILNDVEPSPSETDAAKIMLEKLQVSKKINSDKKDFVVTWMQMVHSTGGAGNRSVLAVVVTALFNSISAIANGDEISIASMEKIKCISRDELLVNNLVRFMLPSKVIQEGKENDEDKQETDHSDDATEWISRLIEKFCSYGMFPHLYNVLGTISENGSVSITPEQLVLLHCVGSALDEYHRSDTIDSTPHVLGSSTSDVTTSCVLLAKTYCHFQDELNMSKATTTDKQRYNGEYVVMKEASIIILDILSNSLSSGTRYDEKECLRIRQEVGQSTDILSNIVKELGRLVDLFGIENRGINARELKIDEGDQHLVTSIVRLIGNLCYRCKENQDKIRHIAVPVPKHSEGNVQEYTQFSKAAVSAERNGLHVLLSCTSFAYGCFTLREWAIVAIRNTLEGNLKNQKIVEELEAQQTLDTPELQRLGVKVDLDKRGNVRVKHEGR</sequence>
<dbReference type="GO" id="GO:0005829">
    <property type="term" value="C:cytosol"/>
    <property type="evidence" value="ECO:0007669"/>
    <property type="project" value="TreeGrafter"/>
</dbReference>
<dbReference type="Pfam" id="PF09759">
    <property type="entry name" value="Atx10homo_assoc"/>
    <property type="match status" value="1"/>
</dbReference>
<dbReference type="InterPro" id="IPR051374">
    <property type="entry name" value="Ataxin-10/CTR86_families"/>
</dbReference>
<evidence type="ECO:0000313" key="5">
    <source>
        <dbReference type="Proteomes" id="UP001054902"/>
    </source>
</evidence>
<keyword evidence="5" id="KW-1185">Reference proteome</keyword>
<dbReference type="InterPro" id="IPR019156">
    <property type="entry name" value="Ataxin-10_domain"/>
</dbReference>
<feature type="domain" description="Ataxin-10" evidence="3">
    <location>
        <begin position="513"/>
        <end position="588"/>
    </location>
</feature>
<accession>A0AAD3CM30</accession>
<evidence type="ECO:0000259" key="3">
    <source>
        <dbReference type="Pfam" id="PF09759"/>
    </source>
</evidence>
<dbReference type="AlphaFoldDB" id="A0AAD3CM30"/>
<dbReference type="EMBL" id="BLLK01000022">
    <property type="protein sequence ID" value="GFH47249.1"/>
    <property type="molecule type" value="Genomic_DNA"/>
</dbReference>
<keyword evidence="2" id="KW-0131">Cell cycle</keyword>
<dbReference type="GO" id="GO:0051301">
    <property type="term" value="P:cell division"/>
    <property type="evidence" value="ECO:0007669"/>
    <property type="project" value="UniProtKB-KW"/>
</dbReference>
<dbReference type="PANTHER" id="PTHR13255:SF0">
    <property type="entry name" value="ATAXIN-10"/>
    <property type="match status" value="1"/>
</dbReference>
<evidence type="ECO:0000256" key="2">
    <source>
        <dbReference type="ARBA" id="ARBA00023306"/>
    </source>
</evidence>
<reference evidence="4 5" key="1">
    <citation type="journal article" date="2021" name="Sci. Rep.">
        <title>The genome of the diatom Chaetoceros tenuissimus carries an ancient integrated fragment of an extant virus.</title>
        <authorList>
            <person name="Hongo Y."/>
            <person name="Kimura K."/>
            <person name="Takaki Y."/>
            <person name="Yoshida Y."/>
            <person name="Baba S."/>
            <person name="Kobayashi G."/>
            <person name="Nagasaki K."/>
            <person name="Hano T."/>
            <person name="Tomaru Y."/>
        </authorList>
    </citation>
    <scope>NUCLEOTIDE SEQUENCE [LARGE SCALE GENOMIC DNA]</scope>
    <source>
        <strain evidence="4 5">NIES-3715</strain>
    </source>
</reference>
<proteinExistence type="predicted"/>
<dbReference type="PANTHER" id="PTHR13255">
    <property type="entry name" value="ATAXIN-10"/>
    <property type="match status" value="1"/>
</dbReference>
<protein>
    <recommendedName>
        <fullName evidence="3">Ataxin-10 domain-containing protein</fullName>
    </recommendedName>
</protein>
<comment type="caution">
    <text evidence="4">The sequence shown here is derived from an EMBL/GenBank/DDBJ whole genome shotgun (WGS) entry which is preliminary data.</text>
</comment>
<evidence type="ECO:0000256" key="1">
    <source>
        <dbReference type="ARBA" id="ARBA00022618"/>
    </source>
</evidence>